<dbReference type="InterPro" id="IPR043425">
    <property type="entry name" value="NusG-like"/>
</dbReference>
<dbReference type="Gene3D" id="3.30.70.940">
    <property type="entry name" value="NusG, N-terminal domain"/>
    <property type="match status" value="1"/>
</dbReference>
<dbReference type="KEGG" id="prh:LT40_18215"/>
<proteinExistence type="predicted"/>
<organism evidence="5 6">
    <name type="scientific">Pseudomonas rhizosphaerae</name>
    <dbReference type="NCBI Taxonomy" id="216142"/>
    <lineage>
        <taxon>Bacteria</taxon>
        <taxon>Pseudomonadati</taxon>
        <taxon>Pseudomonadota</taxon>
        <taxon>Gammaproteobacteria</taxon>
        <taxon>Pseudomonadales</taxon>
        <taxon>Pseudomonadaceae</taxon>
        <taxon>Pseudomonas</taxon>
    </lineage>
</organism>
<keyword evidence="3" id="KW-0804">Transcription</keyword>
<dbReference type="EMBL" id="CP009533">
    <property type="protein sequence ID" value="AIS19223.1"/>
    <property type="molecule type" value="Genomic_DNA"/>
</dbReference>
<dbReference type="PANTHER" id="PTHR30265">
    <property type="entry name" value="RHO-INTERACTING TRANSCRIPTION TERMINATION FACTOR NUSG"/>
    <property type="match status" value="1"/>
</dbReference>
<name>A0A089YRY9_9PSED</name>
<evidence type="ECO:0000256" key="3">
    <source>
        <dbReference type="ARBA" id="ARBA00023163"/>
    </source>
</evidence>
<dbReference type="STRING" id="216142.LT40_18215"/>
<dbReference type="CDD" id="cd09892">
    <property type="entry name" value="NGN_SP_RfaH"/>
    <property type="match status" value="1"/>
</dbReference>
<dbReference type="OrthoDB" id="9790639at2"/>
<evidence type="ECO:0000256" key="2">
    <source>
        <dbReference type="ARBA" id="ARBA00023015"/>
    </source>
</evidence>
<dbReference type="InterPro" id="IPR006645">
    <property type="entry name" value="NGN-like_dom"/>
</dbReference>
<sequence>MNDFDSNANWYLIQTKPRQEARAEEHLLRQQYECFRPLRAAPALTRSRRAADEDLFPGYLFIRLDCNDNWYPIRSTRGVCRIVAFGGMPCPVPDSLIASIRQRTQASAANAVRFSEGEAVRVRTGDSEVQAIFLCEDGDERAVILLNMLQREQRISLPRSSLQRLTAHAC</sequence>
<protein>
    <submittedName>
        <fullName evidence="5">Transcriptional regulator</fullName>
    </submittedName>
</protein>
<keyword evidence="1" id="KW-0889">Transcription antitermination</keyword>
<dbReference type="Pfam" id="PF02357">
    <property type="entry name" value="NusG"/>
    <property type="match status" value="1"/>
</dbReference>
<accession>A0A089YRY9</accession>
<dbReference type="SMART" id="SM00738">
    <property type="entry name" value="NGN"/>
    <property type="match status" value="1"/>
</dbReference>
<keyword evidence="2" id="KW-0805">Transcription regulation</keyword>
<dbReference type="GO" id="GO:0031564">
    <property type="term" value="P:transcription antitermination"/>
    <property type="evidence" value="ECO:0007669"/>
    <property type="project" value="UniProtKB-KW"/>
</dbReference>
<evidence type="ECO:0000256" key="1">
    <source>
        <dbReference type="ARBA" id="ARBA00022814"/>
    </source>
</evidence>
<dbReference type="RefSeq" id="WP_043192443.1">
    <property type="nucleotide sequence ID" value="NZ_CP009533.1"/>
</dbReference>
<dbReference type="InterPro" id="IPR036735">
    <property type="entry name" value="NGN_dom_sf"/>
</dbReference>
<dbReference type="GO" id="GO:0005829">
    <property type="term" value="C:cytosol"/>
    <property type="evidence" value="ECO:0007669"/>
    <property type="project" value="TreeGrafter"/>
</dbReference>
<gene>
    <name evidence="5" type="ORF">LT40_18215</name>
</gene>
<dbReference type="eggNOG" id="COG0250">
    <property type="taxonomic scope" value="Bacteria"/>
</dbReference>
<reference evidence="5 6" key="1">
    <citation type="journal article" date="2015" name="J. Biotechnol.">
        <title>Complete genome sequence of Pseudomonas rhizosphaerae IH5T (=DSM 16299T), a phosphate-solubilizing rhizobacterium for bacterial biofertilizer.</title>
        <authorList>
            <person name="Kwak Y."/>
            <person name="Jung B.K."/>
            <person name="Shin J.H."/>
        </authorList>
    </citation>
    <scope>NUCLEOTIDE SEQUENCE [LARGE SCALE GENOMIC DNA]</scope>
    <source>
        <strain evidence="5">DSM 16299</strain>
    </source>
</reference>
<dbReference type="AlphaFoldDB" id="A0A089YRY9"/>
<dbReference type="HOGENOM" id="CLU_067287_5_0_6"/>
<evidence type="ECO:0000313" key="5">
    <source>
        <dbReference type="EMBL" id="AIS19223.1"/>
    </source>
</evidence>
<dbReference type="SUPFAM" id="SSF82679">
    <property type="entry name" value="N-utilization substance G protein NusG, N-terminal domain"/>
    <property type="match status" value="1"/>
</dbReference>
<feature type="domain" description="NusG-like N-terminal" evidence="4">
    <location>
        <begin position="7"/>
        <end position="104"/>
    </location>
</feature>
<dbReference type="Proteomes" id="UP000029499">
    <property type="component" value="Chromosome"/>
</dbReference>
<dbReference type="InterPro" id="IPR010215">
    <property type="entry name" value="Transcription_antiterm_RfaH"/>
</dbReference>
<evidence type="ECO:0000313" key="6">
    <source>
        <dbReference type="Proteomes" id="UP000029499"/>
    </source>
</evidence>
<dbReference type="GO" id="GO:0006354">
    <property type="term" value="P:DNA-templated transcription elongation"/>
    <property type="evidence" value="ECO:0007669"/>
    <property type="project" value="InterPro"/>
</dbReference>
<dbReference type="NCBIfam" id="TIGR01955">
    <property type="entry name" value="RfaH"/>
    <property type="match status" value="1"/>
</dbReference>
<dbReference type="PANTHER" id="PTHR30265:SF7">
    <property type="entry name" value="TRANSCRIPTION ANTITERMINATION PROTEIN RFAH"/>
    <property type="match status" value="1"/>
</dbReference>
<keyword evidence="6" id="KW-1185">Reference proteome</keyword>
<evidence type="ECO:0000259" key="4">
    <source>
        <dbReference type="SMART" id="SM00738"/>
    </source>
</evidence>